<comment type="catalytic activity">
    <reaction evidence="5 6">
        <text>octanoyl-[ACP] + L-lysyl-[protein] = N(6)-octanoyl-L-lysyl-[protein] + holo-[ACP] + H(+)</text>
        <dbReference type="Rhea" id="RHEA:17665"/>
        <dbReference type="Rhea" id="RHEA-COMP:9636"/>
        <dbReference type="Rhea" id="RHEA-COMP:9685"/>
        <dbReference type="Rhea" id="RHEA-COMP:9752"/>
        <dbReference type="Rhea" id="RHEA-COMP:9928"/>
        <dbReference type="ChEBI" id="CHEBI:15378"/>
        <dbReference type="ChEBI" id="CHEBI:29969"/>
        <dbReference type="ChEBI" id="CHEBI:64479"/>
        <dbReference type="ChEBI" id="CHEBI:78463"/>
        <dbReference type="ChEBI" id="CHEBI:78809"/>
        <dbReference type="EC" id="2.3.1.181"/>
    </reaction>
</comment>
<evidence type="ECO:0000256" key="1">
    <source>
        <dbReference type="ARBA" id="ARBA00004821"/>
    </source>
</evidence>
<evidence type="ECO:0000256" key="2">
    <source>
        <dbReference type="ARBA" id="ARBA00022679"/>
    </source>
</evidence>
<evidence type="ECO:0000259" key="7">
    <source>
        <dbReference type="PROSITE" id="PS51733"/>
    </source>
</evidence>
<feature type="active site" description="Acyl-thioester intermediate" evidence="5">
    <location>
        <position position="176"/>
    </location>
</feature>
<feature type="binding site" evidence="5">
    <location>
        <begin position="71"/>
        <end position="78"/>
    </location>
    <ligand>
        <name>substrate</name>
    </ligand>
</feature>
<dbReference type="InterPro" id="IPR045864">
    <property type="entry name" value="aa-tRNA-synth_II/BPL/LPL"/>
</dbReference>
<comment type="pathway">
    <text evidence="1 5 6">Protein modification; protein lipoylation via endogenous pathway; protein N(6)-(lipoyl)lysine from octanoyl-[acyl-carrier-protein]: step 1/2.</text>
</comment>
<dbReference type="NCBIfam" id="TIGR00214">
    <property type="entry name" value="lipB"/>
    <property type="match status" value="1"/>
</dbReference>
<accession>A0ABZ0UP98</accession>
<dbReference type="SUPFAM" id="SSF55681">
    <property type="entry name" value="Class II aaRS and biotin synthetases"/>
    <property type="match status" value="1"/>
</dbReference>
<evidence type="ECO:0000256" key="3">
    <source>
        <dbReference type="ARBA" id="ARBA00023315"/>
    </source>
</evidence>
<dbReference type="InterPro" id="IPR000544">
    <property type="entry name" value="Octanoyltransferase"/>
</dbReference>
<evidence type="ECO:0000313" key="8">
    <source>
        <dbReference type="EMBL" id="WPX97382.1"/>
    </source>
</evidence>
<dbReference type="NCBIfam" id="NF010921">
    <property type="entry name" value="PRK14341.1"/>
    <property type="match status" value="1"/>
</dbReference>
<dbReference type="EMBL" id="CP110820">
    <property type="protein sequence ID" value="WPX97382.1"/>
    <property type="molecule type" value="Genomic_DNA"/>
</dbReference>
<comment type="similarity">
    <text evidence="5 6">Belongs to the LipB family.</text>
</comment>
<evidence type="ECO:0000256" key="6">
    <source>
        <dbReference type="PIRNR" id="PIRNR016262"/>
    </source>
</evidence>
<evidence type="ECO:0000256" key="5">
    <source>
        <dbReference type="HAMAP-Rule" id="MF_00013"/>
    </source>
</evidence>
<dbReference type="Proteomes" id="UP001327219">
    <property type="component" value="Chromosome"/>
</dbReference>
<dbReference type="PROSITE" id="PS01313">
    <property type="entry name" value="LIPB"/>
    <property type="match status" value="1"/>
</dbReference>
<feature type="binding site" evidence="5">
    <location>
        <begin position="158"/>
        <end position="160"/>
    </location>
    <ligand>
        <name>substrate</name>
    </ligand>
</feature>
<comment type="subcellular location">
    <subcellularLocation>
        <location evidence="5">Cytoplasm</location>
    </subcellularLocation>
</comment>
<dbReference type="Gene3D" id="3.30.930.10">
    <property type="entry name" value="Bira Bifunctional Protein, Domain 2"/>
    <property type="match status" value="1"/>
</dbReference>
<reference evidence="8 9" key="1">
    <citation type="submission" date="2022-11" db="EMBL/GenBank/DDBJ databases">
        <title>Host association and intracellularity evolved multiple times independently in the Rickettsiales.</title>
        <authorList>
            <person name="Castelli M."/>
            <person name="Nardi T."/>
            <person name="Gammuto L."/>
            <person name="Bellinzona G."/>
            <person name="Sabaneyeva E."/>
            <person name="Potekhin A."/>
            <person name="Serra V."/>
            <person name="Petroni G."/>
            <person name="Sassera D."/>
        </authorList>
    </citation>
    <scope>NUCLEOTIDE SEQUENCE [LARGE SCALE GENOMIC DNA]</scope>
    <source>
        <strain evidence="8 9">NDG2</strain>
    </source>
</reference>
<proteinExistence type="inferred from homology"/>
<evidence type="ECO:0000256" key="4">
    <source>
        <dbReference type="ARBA" id="ARBA00024732"/>
    </source>
</evidence>
<dbReference type="PROSITE" id="PS51733">
    <property type="entry name" value="BPL_LPL_CATALYTIC"/>
    <property type="match status" value="1"/>
</dbReference>
<dbReference type="CDD" id="cd16444">
    <property type="entry name" value="LipB"/>
    <property type="match status" value="1"/>
</dbReference>
<keyword evidence="3 5" id="KW-0012">Acyltransferase</keyword>
<dbReference type="RefSeq" id="WP_323732898.1">
    <property type="nucleotide sequence ID" value="NZ_CP110820.1"/>
</dbReference>
<sequence length="225" mass="25833">MDKIDFIYSYGNIEYSFALNYMKQKVEDINKNISNQAVWLLEHPSIYTAGRSADDSDILNKLDIPYYYTDRGGKFTYHGPGQMIIYIMLDIQRLFLGKPDVRIFIKKIGTWIIKVLQQTGIDAYLDGDNIGIWVGDGGLKRKIASIGIKLSKWISYHGIALNINPDMSYFQHIVPCGITDYQMTSIELEIGEKLTYSKLNSIVRDKFFEEFSYLLGLEYEISNSG</sequence>
<keyword evidence="5" id="KW-0963">Cytoplasm</keyword>
<dbReference type="InterPro" id="IPR020605">
    <property type="entry name" value="Octanoyltransferase_CS"/>
</dbReference>
<comment type="function">
    <text evidence="4 5 6">Catalyzes the transfer of endogenously produced octanoic acid from octanoyl-acyl-carrier-protein onto the lipoyl domains of lipoate-dependent enzymes. Lipoyl-ACP can also act as a substrate although octanoyl-ACP is likely to be the physiological substrate.</text>
</comment>
<gene>
    <name evidence="5" type="primary">lipB</name>
    <name evidence="8" type="ORF">Bandiella_01531</name>
</gene>
<feature type="domain" description="BPL/LPL catalytic" evidence="7">
    <location>
        <begin position="32"/>
        <end position="215"/>
    </location>
</feature>
<organism evidence="8 9">
    <name type="scientific">Candidatus Bandiella euplotis</name>
    <dbReference type="NCBI Taxonomy" id="1664265"/>
    <lineage>
        <taxon>Bacteria</taxon>
        <taxon>Pseudomonadati</taxon>
        <taxon>Pseudomonadota</taxon>
        <taxon>Alphaproteobacteria</taxon>
        <taxon>Rickettsiales</taxon>
        <taxon>Candidatus Midichloriaceae</taxon>
        <taxon>Candidatus Bandiella</taxon>
    </lineage>
</organism>
<name>A0ABZ0UP98_9RICK</name>
<dbReference type="PANTHER" id="PTHR10993:SF7">
    <property type="entry name" value="LIPOYLTRANSFERASE 2, MITOCHONDRIAL-RELATED"/>
    <property type="match status" value="1"/>
</dbReference>
<keyword evidence="9" id="KW-1185">Reference proteome</keyword>
<keyword evidence="2 5" id="KW-0808">Transferase</keyword>
<dbReference type="Pfam" id="PF21948">
    <property type="entry name" value="LplA-B_cat"/>
    <property type="match status" value="1"/>
</dbReference>
<dbReference type="InterPro" id="IPR004143">
    <property type="entry name" value="BPL_LPL_catalytic"/>
</dbReference>
<feature type="binding site" evidence="5">
    <location>
        <begin position="145"/>
        <end position="147"/>
    </location>
    <ligand>
        <name>substrate</name>
    </ligand>
</feature>
<dbReference type="EC" id="2.3.1.181" evidence="5 6"/>
<comment type="miscellaneous">
    <text evidence="5">In the reaction, the free carboxyl group of octanoic acid is attached via an amide linkage to the epsilon-amino group of a specific lysine residue of lipoyl domains of lipoate-dependent enzymes.</text>
</comment>
<protein>
    <recommendedName>
        <fullName evidence="5 6">Octanoyltransferase</fullName>
        <ecNumber evidence="5 6">2.3.1.181</ecNumber>
    </recommendedName>
    <alternativeName>
        <fullName evidence="5">Lipoate-protein ligase B</fullName>
    </alternativeName>
    <alternativeName>
        <fullName evidence="5">Lipoyl/octanoyl transferase</fullName>
    </alternativeName>
    <alternativeName>
        <fullName evidence="5">Octanoyl-[acyl-carrier-protein]-protein N-octanoyltransferase</fullName>
    </alternativeName>
</protein>
<feature type="site" description="Lowers pKa of active site Cys" evidence="5">
    <location>
        <position position="142"/>
    </location>
</feature>
<evidence type="ECO:0000313" key="9">
    <source>
        <dbReference type="Proteomes" id="UP001327219"/>
    </source>
</evidence>
<dbReference type="PIRSF" id="PIRSF016262">
    <property type="entry name" value="LPLase"/>
    <property type="match status" value="1"/>
</dbReference>
<dbReference type="HAMAP" id="MF_00013">
    <property type="entry name" value="LipB"/>
    <property type="match status" value="1"/>
</dbReference>
<dbReference type="PANTHER" id="PTHR10993">
    <property type="entry name" value="OCTANOYLTRANSFERASE"/>
    <property type="match status" value="1"/>
</dbReference>